<feature type="domain" description="TfuA-like core" evidence="1">
    <location>
        <begin position="49"/>
        <end position="168"/>
    </location>
</feature>
<dbReference type="EMBL" id="CADCTP010000255">
    <property type="protein sequence ID" value="CAA9268523.1"/>
    <property type="molecule type" value="Genomic_DNA"/>
</dbReference>
<proteinExistence type="predicted"/>
<evidence type="ECO:0000259" key="1">
    <source>
        <dbReference type="Pfam" id="PF07812"/>
    </source>
</evidence>
<protein>
    <recommendedName>
        <fullName evidence="1">TfuA-like core domain-containing protein</fullName>
    </recommendedName>
</protein>
<accession>A0A6J4J2B7</accession>
<organism evidence="2">
    <name type="scientific">uncultured Mycobacteriales bacterium</name>
    <dbReference type="NCBI Taxonomy" id="581187"/>
    <lineage>
        <taxon>Bacteria</taxon>
        <taxon>Bacillati</taxon>
        <taxon>Actinomycetota</taxon>
        <taxon>Actinomycetes</taxon>
        <taxon>Mycobacteriales</taxon>
        <taxon>environmental samples</taxon>
    </lineage>
</organism>
<gene>
    <name evidence="2" type="ORF">AVDCRST_MAG41-2761</name>
</gene>
<reference evidence="2" key="1">
    <citation type="submission" date="2020-02" db="EMBL/GenBank/DDBJ databases">
        <authorList>
            <person name="Meier V. D."/>
        </authorList>
    </citation>
    <scope>NUCLEOTIDE SEQUENCE</scope>
    <source>
        <strain evidence="2">AVDCRST_MAG41</strain>
    </source>
</reference>
<dbReference type="AlphaFoldDB" id="A0A6J4J2B7"/>
<evidence type="ECO:0000313" key="2">
    <source>
        <dbReference type="EMBL" id="CAA9268523.1"/>
    </source>
</evidence>
<sequence>MADVVFLGPTLPADEAAALLPGVRVLPPVRHGDLLRLAPGPGDRVLIVDGLFLQTPPVRHREILLALERGAVVAGSSSMGALRAAELHPYGMRGAGRVFGLYRDGVVTGDDEVAMAYGPAEDGHRALSEPLVNVRVSLERATAAGVVTAAEAAVLLALARSVPFRGRSARALARAADRALTDDSARRWLDWARGHPVDVKAEDARELLRLAAAGALAPAGAGDRPIRNVRTYLLERWQARHGGQELAGRWVPDTAVVAALLALHPDVPALRRRDLLGRLAGPGAGAEARAVELARARGLLGSDGVTPGGWLGPGERALPPEEAAVRVLCRAFGTLEAACRSERALPAELLTADIVAATRRFVRRAEAVADRLPRPDPHRPDRRLYFRAEAIDALFGRLWDRPAEELASAAADRGFADLVAFRAAVEPFTALLTVGGAPEFPSVRTGG</sequence>
<name>A0A6J4J2B7_9ACTN</name>
<dbReference type="Pfam" id="PF07812">
    <property type="entry name" value="TfuA"/>
    <property type="match status" value="1"/>
</dbReference>
<dbReference type="InterPro" id="IPR012924">
    <property type="entry name" value="TfuA_core"/>
</dbReference>